<dbReference type="InterPro" id="IPR050807">
    <property type="entry name" value="TransReg_Diox_bact_type"/>
</dbReference>
<dbReference type="RefSeq" id="WP_072723639.1">
    <property type="nucleotide sequence ID" value="NZ_FQXH01000007.1"/>
</dbReference>
<dbReference type="SMART" id="SM00530">
    <property type="entry name" value="HTH_XRE"/>
    <property type="match status" value="1"/>
</dbReference>
<keyword evidence="4" id="KW-1185">Reference proteome</keyword>
<evidence type="ECO:0000256" key="1">
    <source>
        <dbReference type="ARBA" id="ARBA00023125"/>
    </source>
</evidence>
<proteinExistence type="predicted"/>
<name>A0A1M5PY85_9FIRM</name>
<sequence length="179" mass="20586">MQIGRKINRLRILNGLTQEELAQRCDLTKGFISKIERDLTSPSIATLMDILEALGTDLKSFFNEDTEEKIVYKKNDIYESVNEDLKHTIHWLIPNSQKNMMEPILIDIEPHGKTVIDRPHEGEEFGYVIKGSITLCIGNKKLKVKKGESFYFTPNKEHYILNHSSKNAIILWIATPPSF</sequence>
<dbReference type="PANTHER" id="PTHR46797">
    <property type="entry name" value="HTH-TYPE TRANSCRIPTIONAL REGULATOR"/>
    <property type="match status" value="1"/>
</dbReference>
<dbReference type="EMBL" id="FQXH01000007">
    <property type="protein sequence ID" value="SHH06650.1"/>
    <property type="molecule type" value="Genomic_DNA"/>
</dbReference>
<organism evidence="3 4">
    <name type="scientific">Tepidibacter thalassicus DSM 15285</name>
    <dbReference type="NCBI Taxonomy" id="1123350"/>
    <lineage>
        <taxon>Bacteria</taxon>
        <taxon>Bacillati</taxon>
        <taxon>Bacillota</taxon>
        <taxon>Clostridia</taxon>
        <taxon>Peptostreptococcales</taxon>
        <taxon>Peptostreptococcaceae</taxon>
        <taxon>Tepidibacter</taxon>
    </lineage>
</organism>
<dbReference type="AlphaFoldDB" id="A0A1M5PY85"/>
<dbReference type="Gene3D" id="2.60.120.10">
    <property type="entry name" value="Jelly Rolls"/>
    <property type="match status" value="1"/>
</dbReference>
<dbReference type="CDD" id="cd02209">
    <property type="entry name" value="cupin_XRE_C"/>
    <property type="match status" value="1"/>
</dbReference>
<dbReference type="Gene3D" id="1.10.260.40">
    <property type="entry name" value="lambda repressor-like DNA-binding domains"/>
    <property type="match status" value="1"/>
</dbReference>
<accession>A0A1M5PY85</accession>
<evidence type="ECO:0000313" key="3">
    <source>
        <dbReference type="EMBL" id="SHH06650.1"/>
    </source>
</evidence>
<dbReference type="PROSITE" id="PS50943">
    <property type="entry name" value="HTH_CROC1"/>
    <property type="match status" value="1"/>
</dbReference>
<evidence type="ECO:0000313" key="4">
    <source>
        <dbReference type="Proteomes" id="UP000242520"/>
    </source>
</evidence>
<evidence type="ECO:0000259" key="2">
    <source>
        <dbReference type="PROSITE" id="PS50943"/>
    </source>
</evidence>
<dbReference type="SUPFAM" id="SSF51182">
    <property type="entry name" value="RmlC-like cupins"/>
    <property type="match status" value="1"/>
</dbReference>
<dbReference type="InterPro" id="IPR014710">
    <property type="entry name" value="RmlC-like_jellyroll"/>
</dbReference>
<dbReference type="InterPro" id="IPR011051">
    <property type="entry name" value="RmlC_Cupin_sf"/>
</dbReference>
<protein>
    <submittedName>
        <fullName evidence="3">Transcriptional regulator, XRE family with cupin sensor</fullName>
    </submittedName>
</protein>
<dbReference type="Proteomes" id="UP000242520">
    <property type="component" value="Unassembled WGS sequence"/>
</dbReference>
<dbReference type="PANTHER" id="PTHR46797:SF2">
    <property type="entry name" value="TRANSCRIPTIONAL REGULATOR"/>
    <property type="match status" value="1"/>
</dbReference>
<dbReference type="CDD" id="cd00093">
    <property type="entry name" value="HTH_XRE"/>
    <property type="match status" value="1"/>
</dbReference>
<dbReference type="GO" id="GO:0003700">
    <property type="term" value="F:DNA-binding transcription factor activity"/>
    <property type="evidence" value="ECO:0007669"/>
    <property type="project" value="TreeGrafter"/>
</dbReference>
<feature type="domain" description="HTH cro/C1-type" evidence="2">
    <location>
        <begin position="7"/>
        <end position="61"/>
    </location>
</feature>
<dbReference type="InterPro" id="IPR013096">
    <property type="entry name" value="Cupin_2"/>
</dbReference>
<dbReference type="InterPro" id="IPR001387">
    <property type="entry name" value="Cro/C1-type_HTH"/>
</dbReference>
<dbReference type="Pfam" id="PF07883">
    <property type="entry name" value="Cupin_2"/>
    <property type="match status" value="1"/>
</dbReference>
<keyword evidence="1" id="KW-0238">DNA-binding</keyword>
<dbReference type="Pfam" id="PF01381">
    <property type="entry name" value="HTH_3"/>
    <property type="match status" value="1"/>
</dbReference>
<reference evidence="4" key="1">
    <citation type="submission" date="2016-11" db="EMBL/GenBank/DDBJ databases">
        <authorList>
            <person name="Varghese N."/>
            <person name="Submissions S."/>
        </authorList>
    </citation>
    <scope>NUCLEOTIDE SEQUENCE [LARGE SCALE GENOMIC DNA]</scope>
    <source>
        <strain evidence="4">DSM 15285</strain>
    </source>
</reference>
<dbReference type="STRING" id="1123350.SAMN02744040_00672"/>
<dbReference type="GO" id="GO:0005829">
    <property type="term" value="C:cytosol"/>
    <property type="evidence" value="ECO:0007669"/>
    <property type="project" value="TreeGrafter"/>
</dbReference>
<dbReference type="GO" id="GO:0003677">
    <property type="term" value="F:DNA binding"/>
    <property type="evidence" value="ECO:0007669"/>
    <property type="project" value="UniProtKB-KW"/>
</dbReference>
<gene>
    <name evidence="3" type="ORF">SAMN02744040_00672</name>
</gene>
<dbReference type="OrthoDB" id="9814553at2"/>
<dbReference type="InterPro" id="IPR010982">
    <property type="entry name" value="Lambda_DNA-bd_dom_sf"/>
</dbReference>
<dbReference type="SUPFAM" id="SSF47413">
    <property type="entry name" value="lambda repressor-like DNA-binding domains"/>
    <property type="match status" value="1"/>
</dbReference>